<evidence type="ECO:0000256" key="6">
    <source>
        <dbReference type="ARBA" id="ARBA00023239"/>
    </source>
</evidence>
<dbReference type="UniPathway" id="UPA00394">
    <property type="reaction ID" value="UER00652"/>
</dbReference>
<dbReference type="InterPro" id="IPR036778">
    <property type="entry name" value="OHCU_decarboxylase_sf"/>
</dbReference>
<evidence type="ECO:0000256" key="4">
    <source>
        <dbReference type="ARBA" id="ARBA00022631"/>
    </source>
</evidence>
<evidence type="ECO:0000313" key="8">
    <source>
        <dbReference type="EMBL" id="MBA5776772.1"/>
    </source>
</evidence>
<dbReference type="GO" id="GO:0006144">
    <property type="term" value="P:purine nucleobase metabolic process"/>
    <property type="evidence" value="ECO:0007669"/>
    <property type="project" value="UniProtKB-KW"/>
</dbReference>
<organism evidence="8 9">
    <name type="scientific">Stappia albiluteola</name>
    <dbReference type="NCBI Taxonomy" id="2758565"/>
    <lineage>
        <taxon>Bacteria</taxon>
        <taxon>Pseudomonadati</taxon>
        <taxon>Pseudomonadota</taxon>
        <taxon>Alphaproteobacteria</taxon>
        <taxon>Hyphomicrobiales</taxon>
        <taxon>Stappiaceae</taxon>
        <taxon>Stappia</taxon>
    </lineage>
</organism>
<dbReference type="InterPro" id="IPR018020">
    <property type="entry name" value="OHCU_decarboxylase"/>
</dbReference>
<sequence>MVRSMDDVNRLDLAGFLTEFGDVAEHSAWVAESAFTRRPFANREALIAAFEWAMRAAPRDRQLALIRAHPDLAGKAAISGRMAEDSRREQAGAGLDRLTPDEFAHFTDLNTRYRDEFGFPFIFAVKGATKYQILDAFEARIRNDAETEFETALTQIARIFRFRLEDRVEEGA</sequence>
<evidence type="ECO:0000259" key="7">
    <source>
        <dbReference type="Pfam" id="PF09349"/>
    </source>
</evidence>
<keyword evidence="5" id="KW-0210">Decarboxylase</keyword>
<comment type="caution">
    <text evidence="8">The sequence shown here is derived from an EMBL/GenBank/DDBJ whole genome shotgun (WGS) entry which is preliminary data.</text>
</comment>
<dbReference type="GO" id="GO:0019628">
    <property type="term" value="P:urate catabolic process"/>
    <property type="evidence" value="ECO:0007669"/>
    <property type="project" value="UniProtKB-UniPathway"/>
</dbReference>
<dbReference type="GO" id="GO:0051997">
    <property type="term" value="F:2-oxo-4-hydroxy-4-carboxy-5-ureidoimidazoline decarboxylase activity"/>
    <property type="evidence" value="ECO:0007669"/>
    <property type="project" value="UniProtKB-EC"/>
</dbReference>
<comment type="catalytic activity">
    <reaction evidence="1">
        <text>5-hydroxy-2-oxo-4-ureido-2,5-dihydro-1H-imidazole-5-carboxylate + H(+) = (S)-allantoin + CO2</text>
        <dbReference type="Rhea" id="RHEA:26301"/>
        <dbReference type="ChEBI" id="CHEBI:15378"/>
        <dbReference type="ChEBI" id="CHEBI:15678"/>
        <dbReference type="ChEBI" id="CHEBI:16526"/>
        <dbReference type="ChEBI" id="CHEBI:58639"/>
        <dbReference type="EC" id="4.1.1.97"/>
    </reaction>
</comment>
<comment type="pathway">
    <text evidence="2">Purine metabolism; urate degradation; (S)-allantoin from urate: step 3/3.</text>
</comment>
<dbReference type="RefSeq" id="WP_182163457.1">
    <property type="nucleotide sequence ID" value="NZ_JACFXV010000043.1"/>
</dbReference>
<dbReference type="Pfam" id="PF09349">
    <property type="entry name" value="OHCU_decarbox"/>
    <property type="match status" value="1"/>
</dbReference>
<keyword evidence="4" id="KW-0659">Purine metabolism</keyword>
<evidence type="ECO:0000256" key="3">
    <source>
        <dbReference type="ARBA" id="ARBA00012257"/>
    </source>
</evidence>
<gene>
    <name evidence="8" type="primary">uraD</name>
    <name evidence="8" type="ORF">H2509_06480</name>
</gene>
<evidence type="ECO:0000256" key="5">
    <source>
        <dbReference type="ARBA" id="ARBA00022793"/>
    </source>
</evidence>
<dbReference type="Proteomes" id="UP000541109">
    <property type="component" value="Unassembled WGS sequence"/>
</dbReference>
<feature type="domain" description="Oxo-4-hydroxy-4-carboxy-5-ureidoimidazoline decarboxylase" evidence="7">
    <location>
        <begin position="9"/>
        <end position="165"/>
    </location>
</feature>
<dbReference type="SUPFAM" id="SSF158694">
    <property type="entry name" value="UraD-Like"/>
    <property type="match status" value="1"/>
</dbReference>
<dbReference type="PANTHER" id="PTHR43466:SF1">
    <property type="entry name" value="2-OXO-4-HYDROXY-4-CARBOXY-5-UREIDOIMIDAZOLINE DECARBOXYLASE-RELATED"/>
    <property type="match status" value="1"/>
</dbReference>
<name>A0A839ACX0_9HYPH</name>
<protein>
    <recommendedName>
        <fullName evidence="3">2-oxo-4-hydroxy-4-carboxy-5-ureidoimidazoline decarboxylase</fullName>
        <ecNumber evidence="3">4.1.1.97</ecNumber>
    </recommendedName>
</protein>
<keyword evidence="6 8" id="KW-0456">Lyase</keyword>
<evidence type="ECO:0000256" key="2">
    <source>
        <dbReference type="ARBA" id="ARBA00004754"/>
    </source>
</evidence>
<dbReference type="AlphaFoldDB" id="A0A839ACX0"/>
<dbReference type="NCBIfam" id="TIGR03164">
    <property type="entry name" value="UHCUDC"/>
    <property type="match status" value="1"/>
</dbReference>
<reference evidence="8 9" key="1">
    <citation type="submission" date="2020-07" db="EMBL/GenBank/DDBJ databases">
        <title>Stappia sp., F7233, whole genome shotgun sequencing project.</title>
        <authorList>
            <person name="Jiang S."/>
            <person name="Liu Z.W."/>
            <person name="Du Z.J."/>
        </authorList>
    </citation>
    <scope>NUCLEOTIDE SEQUENCE [LARGE SCALE GENOMIC DNA]</scope>
    <source>
        <strain evidence="8 9">F7233</strain>
    </source>
</reference>
<proteinExistence type="predicted"/>
<keyword evidence="9" id="KW-1185">Reference proteome</keyword>
<dbReference type="InterPro" id="IPR017580">
    <property type="entry name" value="OHCU_decarboxylase-1"/>
</dbReference>
<dbReference type="GO" id="GO:0000255">
    <property type="term" value="P:allantoin metabolic process"/>
    <property type="evidence" value="ECO:0007669"/>
    <property type="project" value="InterPro"/>
</dbReference>
<dbReference type="EC" id="4.1.1.97" evidence="3"/>
<evidence type="ECO:0000256" key="1">
    <source>
        <dbReference type="ARBA" id="ARBA00001163"/>
    </source>
</evidence>
<evidence type="ECO:0000313" key="9">
    <source>
        <dbReference type="Proteomes" id="UP000541109"/>
    </source>
</evidence>
<dbReference type="Gene3D" id="1.10.3330.10">
    <property type="entry name" value="Oxo-4-hydroxy-4-carboxy-5-ureidoimidazoline decarboxylase"/>
    <property type="match status" value="1"/>
</dbReference>
<dbReference type="PANTHER" id="PTHR43466">
    <property type="entry name" value="2-OXO-4-HYDROXY-4-CARBOXY-5-UREIDOIMIDAZOLINE DECARBOXYLASE-RELATED"/>
    <property type="match status" value="1"/>
</dbReference>
<dbReference type="EMBL" id="JACFXV010000043">
    <property type="protein sequence ID" value="MBA5776772.1"/>
    <property type="molecule type" value="Genomic_DNA"/>
</dbReference>
<accession>A0A839ACX0</accession>